<evidence type="ECO:0000313" key="1">
    <source>
        <dbReference type="EMBL" id="KAJ1893324.1"/>
    </source>
</evidence>
<feature type="non-terminal residue" evidence="1">
    <location>
        <position position="1"/>
    </location>
</feature>
<gene>
    <name evidence="1" type="ORF">LPJ66_005825</name>
</gene>
<dbReference type="EMBL" id="JANBPG010000852">
    <property type="protein sequence ID" value="KAJ1893324.1"/>
    <property type="molecule type" value="Genomic_DNA"/>
</dbReference>
<name>A0ACC1IJI6_9FUNG</name>
<evidence type="ECO:0000313" key="2">
    <source>
        <dbReference type="Proteomes" id="UP001150581"/>
    </source>
</evidence>
<keyword evidence="2" id="KW-1185">Reference proteome</keyword>
<accession>A0ACC1IJI6</accession>
<comment type="caution">
    <text evidence="1">The sequence shown here is derived from an EMBL/GenBank/DDBJ whole genome shotgun (WGS) entry which is preliminary data.</text>
</comment>
<reference evidence="1" key="1">
    <citation type="submission" date="2022-07" db="EMBL/GenBank/DDBJ databases">
        <title>Phylogenomic reconstructions and comparative analyses of Kickxellomycotina fungi.</title>
        <authorList>
            <person name="Reynolds N.K."/>
            <person name="Stajich J.E."/>
            <person name="Barry K."/>
            <person name="Grigoriev I.V."/>
            <person name="Crous P."/>
            <person name="Smith M.E."/>
        </authorList>
    </citation>
    <scope>NUCLEOTIDE SEQUENCE</scope>
    <source>
        <strain evidence="1">Benny 63K</strain>
    </source>
</reference>
<organism evidence="1 2">
    <name type="scientific">Kickxella alabastrina</name>
    <dbReference type="NCBI Taxonomy" id="61397"/>
    <lineage>
        <taxon>Eukaryota</taxon>
        <taxon>Fungi</taxon>
        <taxon>Fungi incertae sedis</taxon>
        <taxon>Zoopagomycota</taxon>
        <taxon>Kickxellomycotina</taxon>
        <taxon>Kickxellomycetes</taxon>
        <taxon>Kickxellales</taxon>
        <taxon>Kickxellaceae</taxon>
        <taxon>Kickxella</taxon>
    </lineage>
</organism>
<proteinExistence type="predicted"/>
<protein>
    <submittedName>
        <fullName evidence="1">Uncharacterized protein</fullName>
    </submittedName>
</protein>
<sequence>AGKIYDIIDKNANGWWLGLREGIEGWVPSNYLNPDPEAPARGRAPPSAAAPVAPNPAAALRASTNGNGVAGQQADSMAQLAAALTSRNNPNGNRSNAPARPGMNRFTQEESDEEDLTPPEHRQKIARTTPERRHTEF</sequence>
<dbReference type="Proteomes" id="UP001150581">
    <property type="component" value="Unassembled WGS sequence"/>
</dbReference>